<dbReference type="PANTHER" id="PTHR34387">
    <property type="entry name" value="SLR1258 PROTEIN"/>
    <property type="match status" value="1"/>
</dbReference>
<organism evidence="1 2">
    <name type="scientific">Sporosarcina soli</name>
    <dbReference type="NCBI Taxonomy" id="334736"/>
    <lineage>
        <taxon>Bacteria</taxon>
        <taxon>Bacillati</taxon>
        <taxon>Bacillota</taxon>
        <taxon>Bacilli</taxon>
        <taxon>Bacillales</taxon>
        <taxon>Caryophanaceae</taxon>
        <taxon>Sporosarcina</taxon>
    </lineage>
</organism>
<dbReference type="Gene3D" id="3.30.70.2970">
    <property type="entry name" value="Protein of unknown function (DUF541), domain 2"/>
    <property type="match status" value="1"/>
</dbReference>
<evidence type="ECO:0000313" key="1">
    <source>
        <dbReference type="EMBL" id="MFC5590630.1"/>
    </source>
</evidence>
<dbReference type="InterPro" id="IPR052022">
    <property type="entry name" value="26kDa_periplasmic_antigen"/>
</dbReference>
<proteinExistence type="predicted"/>
<dbReference type="Proteomes" id="UP001596109">
    <property type="component" value="Unassembled WGS sequence"/>
</dbReference>
<evidence type="ECO:0000313" key="2">
    <source>
        <dbReference type="Proteomes" id="UP001596109"/>
    </source>
</evidence>
<dbReference type="InterPro" id="IPR007497">
    <property type="entry name" value="SIMPL/DUF541"/>
</dbReference>
<dbReference type="EMBL" id="JBHSNO010000008">
    <property type="protein sequence ID" value="MFC5590630.1"/>
    <property type="molecule type" value="Genomic_DNA"/>
</dbReference>
<sequence>MYYPYMQMPRHHRRIMTVTGIGNVSIAPDIVRIQMEVITENKQLQRAQQENASVMSGVIESLVALGIDRNNIQTVSYNITPQYDYLEGEQRFRGYQVTNAITVQTTNIQQIGPIIDTAVQNGVNRVSNIQFTVADEQKYYQQALSLALENAVAKAETIARTMQLQLEPQPIRIVEEISGQPVAYRALASEVSTPIEQGQVSIHAKVEVQFEY</sequence>
<reference evidence="2" key="1">
    <citation type="journal article" date="2019" name="Int. J. Syst. Evol. Microbiol.">
        <title>The Global Catalogue of Microorganisms (GCM) 10K type strain sequencing project: providing services to taxonomists for standard genome sequencing and annotation.</title>
        <authorList>
            <consortium name="The Broad Institute Genomics Platform"/>
            <consortium name="The Broad Institute Genome Sequencing Center for Infectious Disease"/>
            <person name="Wu L."/>
            <person name="Ma J."/>
        </authorList>
    </citation>
    <scope>NUCLEOTIDE SEQUENCE [LARGE SCALE GENOMIC DNA]</scope>
    <source>
        <strain evidence="2">CGMCC 4.1434</strain>
    </source>
</reference>
<name>A0ABW0TQ92_9BACL</name>
<protein>
    <submittedName>
        <fullName evidence="1">SIMPL domain-containing protein</fullName>
    </submittedName>
</protein>
<comment type="caution">
    <text evidence="1">The sequence shown here is derived from an EMBL/GenBank/DDBJ whole genome shotgun (WGS) entry which is preliminary data.</text>
</comment>
<dbReference type="Gene3D" id="3.30.110.170">
    <property type="entry name" value="Protein of unknown function (DUF541), domain 1"/>
    <property type="match status" value="1"/>
</dbReference>
<accession>A0ABW0TQ92</accession>
<dbReference type="RefSeq" id="WP_381437378.1">
    <property type="nucleotide sequence ID" value="NZ_JBHSNO010000008.1"/>
</dbReference>
<keyword evidence="2" id="KW-1185">Reference proteome</keyword>
<dbReference type="PANTHER" id="PTHR34387:SF1">
    <property type="entry name" value="PERIPLASMIC IMMUNOGENIC PROTEIN"/>
    <property type="match status" value="1"/>
</dbReference>
<gene>
    <name evidence="1" type="ORF">ACFPRA_17115</name>
</gene>
<dbReference type="Pfam" id="PF04402">
    <property type="entry name" value="SIMPL"/>
    <property type="match status" value="1"/>
</dbReference>